<keyword evidence="2" id="KW-1185">Reference proteome</keyword>
<evidence type="ECO:0000313" key="2">
    <source>
        <dbReference type="Proteomes" id="UP001311915"/>
    </source>
</evidence>
<gene>
    <name evidence="1" type="ORF">R3W88_033133</name>
</gene>
<comment type="caution">
    <text evidence="1">The sequence shown here is derived from an EMBL/GenBank/DDBJ whole genome shotgun (WGS) entry which is preliminary data.</text>
</comment>
<reference evidence="1 2" key="1">
    <citation type="submission" date="2023-10" db="EMBL/GenBank/DDBJ databases">
        <title>Genome-Wide Identification Analysis in wild type Solanum Pinnatisectum Reveals Some Genes Defensing Phytophthora Infestans.</title>
        <authorList>
            <person name="Sun C."/>
        </authorList>
    </citation>
    <scope>NUCLEOTIDE SEQUENCE [LARGE SCALE GENOMIC DNA]</scope>
    <source>
        <strain evidence="1">LQN</strain>
        <tissue evidence="1">Leaf</tissue>
    </source>
</reference>
<dbReference type="Proteomes" id="UP001311915">
    <property type="component" value="Unassembled WGS sequence"/>
</dbReference>
<sequence length="74" mass="8671">MKYYPYDSYIWKSLSKTFPLFHKGLSWNVENGNKIKIWDDNWIEALYSLCKVIEGPLNKNDSNASVSQLIINNN</sequence>
<name>A0AAV9K2C2_9SOLN</name>
<proteinExistence type="predicted"/>
<protein>
    <submittedName>
        <fullName evidence="1">Uncharacterized protein</fullName>
    </submittedName>
</protein>
<organism evidence="1 2">
    <name type="scientific">Solanum pinnatisectum</name>
    <name type="common">tansyleaf nightshade</name>
    <dbReference type="NCBI Taxonomy" id="50273"/>
    <lineage>
        <taxon>Eukaryota</taxon>
        <taxon>Viridiplantae</taxon>
        <taxon>Streptophyta</taxon>
        <taxon>Embryophyta</taxon>
        <taxon>Tracheophyta</taxon>
        <taxon>Spermatophyta</taxon>
        <taxon>Magnoliopsida</taxon>
        <taxon>eudicotyledons</taxon>
        <taxon>Gunneridae</taxon>
        <taxon>Pentapetalae</taxon>
        <taxon>asterids</taxon>
        <taxon>lamiids</taxon>
        <taxon>Solanales</taxon>
        <taxon>Solanaceae</taxon>
        <taxon>Solanoideae</taxon>
        <taxon>Solaneae</taxon>
        <taxon>Solanum</taxon>
    </lineage>
</organism>
<accession>A0AAV9K2C2</accession>
<dbReference type="AlphaFoldDB" id="A0AAV9K2C2"/>
<dbReference type="EMBL" id="JAWPEI010000020">
    <property type="protein sequence ID" value="KAK4707286.1"/>
    <property type="molecule type" value="Genomic_DNA"/>
</dbReference>
<evidence type="ECO:0000313" key="1">
    <source>
        <dbReference type="EMBL" id="KAK4707286.1"/>
    </source>
</evidence>